<dbReference type="PROSITE" id="PS51197">
    <property type="entry name" value="HTH_RRF2_2"/>
    <property type="match status" value="1"/>
</dbReference>
<organism evidence="3 4">
    <name type="scientific">Massilia arenae</name>
    <dbReference type="NCBI Taxonomy" id="2603288"/>
    <lineage>
        <taxon>Bacteria</taxon>
        <taxon>Pseudomonadati</taxon>
        <taxon>Pseudomonadota</taxon>
        <taxon>Betaproteobacteria</taxon>
        <taxon>Burkholderiales</taxon>
        <taxon>Oxalobacteraceae</taxon>
        <taxon>Telluria group</taxon>
        <taxon>Massilia</taxon>
    </lineage>
</organism>
<sequence>MHLTEFTDNALRLLVYLGNHRERIATINEIAERYGISRHHLAKVSCVLAASGLIETSRGRLGGMRLAGAPRDIRLGEVVRCTERGLARGARSDPRSAQRSAQDGERPPCRQPDDRLQQSLAVATAAYLAELNRVTLADLIPGGGEAHGEMPAWLATNAWRWQHSTLEEGA</sequence>
<evidence type="ECO:0000313" key="3">
    <source>
        <dbReference type="EMBL" id="TXG00969.1"/>
    </source>
</evidence>
<dbReference type="Pfam" id="PF02082">
    <property type="entry name" value="Rrf2"/>
    <property type="match status" value="1"/>
</dbReference>
<name>A0A5C7FZQ4_9BURK</name>
<dbReference type="GO" id="GO:0005829">
    <property type="term" value="C:cytosol"/>
    <property type="evidence" value="ECO:0007669"/>
    <property type="project" value="TreeGrafter"/>
</dbReference>
<proteinExistence type="predicted"/>
<protein>
    <submittedName>
        <fullName evidence="3">Rrf2 family transcriptional regulator</fullName>
    </submittedName>
</protein>
<dbReference type="InterPro" id="IPR036390">
    <property type="entry name" value="WH_DNA-bd_sf"/>
</dbReference>
<accession>A0A5C7FZQ4</accession>
<gene>
    <name evidence="3" type="ORF">FVD38_06715</name>
</gene>
<dbReference type="AlphaFoldDB" id="A0A5C7FZQ4"/>
<keyword evidence="1" id="KW-0238">DNA-binding</keyword>
<dbReference type="PANTHER" id="PTHR33221">
    <property type="entry name" value="WINGED HELIX-TURN-HELIX TRANSCRIPTIONAL REGULATOR, RRF2 FAMILY"/>
    <property type="match status" value="1"/>
</dbReference>
<dbReference type="NCBIfam" id="TIGR00738">
    <property type="entry name" value="rrf2_super"/>
    <property type="match status" value="1"/>
</dbReference>
<evidence type="ECO:0000313" key="4">
    <source>
        <dbReference type="Proteomes" id="UP000321413"/>
    </source>
</evidence>
<dbReference type="Proteomes" id="UP000321413">
    <property type="component" value="Unassembled WGS sequence"/>
</dbReference>
<dbReference type="GO" id="GO:0003700">
    <property type="term" value="F:DNA-binding transcription factor activity"/>
    <property type="evidence" value="ECO:0007669"/>
    <property type="project" value="TreeGrafter"/>
</dbReference>
<feature type="region of interest" description="Disordered" evidence="2">
    <location>
        <begin position="86"/>
        <end position="113"/>
    </location>
</feature>
<dbReference type="SUPFAM" id="SSF46785">
    <property type="entry name" value="Winged helix' DNA-binding domain"/>
    <property type="match status" value="1"/>
</dbReference>
<comment type="caution">
    <text evidence="3">The sequence shown here is derived from an EMBL/GenBank/DDBJ whole genome shotgun (WGS) entry which is preliminary data.</text>
</comment>
<reference evidence="3 4" key="1">
    <citation type="submission" date="2019-08" db="EMBL/GenBank/DDBJ databases">
        <title>Massilia golmudensis sp. nov., isolated from sand in the Qinghai-Tibetan Plateau.</title>
        <authorList>
            <person name="Zhang B."/>
        </authorList>
    </citation>
    <scope>NUCLEOTIDE SEQUENCE [LARGE SCALE GENOMIC DNA]</scope>
    <source>
        <strain evidence="3 4">GEM5</strain>
    </source>
</reference>
<dbReference type="InterPro" id="IPR036388">
    <property type="entry name" value="WH-like_DNA-bd_sf"/>
</dbReference>
<evidence type="ECO:0000256" key="2">
    <source>
        <dbReference type="SAM" id="MobiDB-lite"/>
    </source>
</evidence>
<dbReference type="InterPro" id="IPR000944">
    <property type="entry name" value="Tscrpt_reg_Rrf2"/>
</dbReference>
<dbReference type="Gene3D" id="1.10.10.10">
    <property type="entry name" value="Winged helix-like DNA-binding domain superfamily/Winged helix DNA-binding domain"/>
    <property type="match status" value="1"/>
</dbReference>
<dbReference type="PANTHER" id="PTHR33221:SF4">
    <property type="entry name" value="HTH-TYPE TRANSCRIPTIONAL REPRESSOR NSRR"/>
    <property type="match status" value="1"/>
</dbReference>
<dbReference type="GO" id="GO:0003677">
    <property type="term" value="F:DNA binding"/>
    <property type="evidence" value="ECO:0007669"/>
    <property type="project" value="UniProtKB-KW"/>
</dbReference>
<keyword evidence="4" id="KW-1185">Reference proteome</keyword>
<evidence type="ECO:0000256" key="1">
    <source>
        <dbReference type="ARBA" id="ARBA00023125"/>
    </source>
</evidence>
<dbReference type="EMBL" id="VPFD01000005">
    <property type="protein sequence ID" value="TXG00969.1"/>
    <property type="molecule type" value="Genomic_DNA"/>
</dbReference>